<keyword evidence="5" id="KW-1185">Reference proteome</keyword>
<dbReference type="InterPro" id="IPR036388">
    <property type="entry name" value="WH-like_DNA-bd_sf"/>
</dbReference>
<dbReference type="Pfam" id="PF05043">
    <property type="entry name" value="Mga"/>
    <property type="match status" value="1"/>
</dbReference>
<dbReference type="RefSeq" id="WP_057757274.1">
    <property type="nucleotide sequence ID" value="NZ_AYYK01000016.1"/>
</dbReference>
<dbReference type="InterPro" id="IPR050661">
    <property type="entry name" value="BglG_antiterminators"/>
</dbReference>
<evidence type="ECO:0000259" key="3">
    <source>
        <dbReference type="Pfam" id="PF05043"/>
    </source>
</evidence>
<feature type="domain" description="Mga helix-turn-helix" evidence="3">
    <location>
        <begin position="87"/>
        <end position="164"/>
    </location>
</feature>
<comment type="caution">
    <text evidence="4">The sequence shown here is derived from an EMBL/GenBank/DDBJ whole genome shotgun (WGS) entry which is preliminary data.</text>
</comment>
<dbReference type="PANTHER" id="PTHR30185">
    <property type="entry name" value="CRYPTIC BETA-GLUCOSIDE BGL OPERON ANTITERMINATOR"/>
    <property type="match status" value="1"/>
</dbReference>
<gene>
    <name evidence="4" type="ORF">FC84_GL000836</name>
</gene>
<name>A0A0R2BH09_9LACO</name>
<sequence length="495" mass="57345">MNLFQLLNKNTALEIDIVKVILAAGPRISKSQLRKTLNISNFTLTGALTHIQSVFDEVKINATLEIEDVDSVTYVRVKKEPTTDIFDFYYAYLADSLEYQILRYLFHKQSFTRIQLIQTLSISEGSLYRYLNHLNELLHEFNLAIKNGRIVGEELQINYFYFELIWNSVPTNEIHALITNDRIQHTVTALESSLDTTFNDHTKMRAALWLLILQKRSTIELTTNSVSKQLLKEITRDPLFNQVQTVYLRFTIGNAQAGSSFKSVYLYLFLISMFIFDTNNHFIFKLGGTWPTPLSQIKHTAQWIVEFVTDNLNVDLDDFPENFTLRWYSVLTQLLTQIYFFQSNITFISTDNQCITQTKYTKSLIEPIIKKVLTDFSKPTISDTMKIYGYSILESFIESSHKYAKHHLRIGIFARKDYFSALYLVEQFASEFSGSFNLDIEIATPTQKYDLLVTDSPLSVSRYHFAKQYVLAGRLNALDREMLATILNNIMESVN</sequence>
<dbReference type="Proteomes" id="UP000051813">
    <property type="component" value="Unassembled WGS sequence"/>
</dbReference>
<accession>A0A0R2BH09</accession>
<reference evidence="4 5" key="1">
    <citation type="journal article" date="2015" name="Genome Announc.">
        <title>Expanding the biotechnology potential of lactobacilli through comparative genomics of 213 strains and associated genera.</title>
        <authorList>
            <person name="Sun Z."/>
            <person name="Harris H.M."/>
            <person name="McCann A."/>
            <person name="Guo C."/>
            <person name="Argimon S."/>
            <person name="Zhang W."/>
            <person name="Yang X."/>
            <person name="Jeffery I.B."/>
            <person name="Cooney J.C."/>
            <person name="Kagawa T.F."/>
            <person name="Liu W."/>
            <person name="Song Y."/>
            <person name="Salvetti E."/>
            <person name="Wrobel A."/>
            <person name="Rasinkangas P."/>
            <person name="Parkhill J."/>
            <person name="Rea M.C."/>
            <person name="O'Sullivan O."/>
            <person name="Ritari J."/>
            <person name="Douillard F.P."/>
            <person name="Paul Ross R."/>
            <person name="Yang R."/>
            <person name="Briner A.E."/>
            <person name="Felis G.E."/>
            <person name="de Vos W.M."/>
            <person name="Barrangou R."/>
            <person name="Klaenhammer T.R."/>
            <person name="Caufield P.W."/>
            <person name="Cui Y."/>
            <person name="Zhang H."/>
            <person name="O'Toole P.W."/>
        </authorList>
    </citation>
    <scope>NUCLEOTIDE SEQUENCE [LARGE SCALE GENOMIC DNA]</scope>
    <source>
        <strain evidence="4 5">DSM 20335</strain>
    </source>
</reference>
<evidence type="ECO:0000256" key="2">
    <source>
        <dbReference type="ARBA" id="ARBA00023163"/>
    </source>
</evidence>
<dbReference type="STRING" id="1423738.FC84_GL000836"/>
<dbReference type="PANTHER" id="PTHR30185:SF18">
    <property type="entry name" value="TRANSCRIPTIONAL REGULATOR MTLR"/>
    <property type="match status" value="1"/>
</dbReference>
<keyword evidence="2" id="KW-0804">Transcription</keyword>
<protein>
    <recommendedName>
        <fullName evidence="3">Mga helix-turn-helix domain-containing protein</fullName>
    </recommendedName>
</protein>
<dbReference type="InterPro" id="IPR007737">
    <property type="entry name" value="Mga_HTH"/>
</dbReference>
<evidence type="ECO:0000313" key="5">
    <source>
        <dbReference type="Proteomes" id="UP000051813"/>
    </source>
</evidence>
<dbReference type="AlphaFoldDB" id="A0A0R2BH09"/>
<dbReference type="PATRIC" id="fig|1423738.3.peg.846"/>
<dbReference type="OrthoDB" id="2192016at2"/>
<dbReference type="EMBL" id="AYYK01000016">
    <property type="protein sequence ID" value="KRM78577.1"/>
    <property type="molecule type" value="Genomic_DNA"/>
</dbReference>
<organism evidence="4 5">
    <name type="scientific">Lapidilactobacillus dextrinicus DSM 20335</name>
    <dbReference type="NCBI Taxonomy" id="1423738"/>
    <lineage>
        <taxon>Bacteria</taxon>
        <taxon>Bacillati</taxon>
        <taxon>Bacillota</taxon>
        <taxon>Bacilli</taxon>
        <taxon>Lactobacillales</taxon>
        <taxon>Lactobacillaceae</taxon>
        <taxon>Lapidilactobacillus</taxon>
    </lineage>
</organism>
<evidence type="ECO:0000256" key="1">
    <source>
        <dbReference type="ARBA" id="ARBA00023015"/>
    </source>
</evidence>
<keyword evidence="1" id="KW-0805">Transcription regulation</keyword>
<dbReference type="Gene3D" id="1.10.10.10">
    <property type="entry name" value="Winged helix-like DNA-binding domain superfamily/Winged helix DNA-binding domain"/>
    <property type="match status" value="1"/>
</dbReference>
<evidence type="ECO:0000313" key="4">
    <source>
        <dbReference type="EMBL" id="KRM78577.1"/>
    </source>
</evidence>
<proteinExistence type="predicted"/>